<dbReference type="Gene3D" id="3.40.50.1000">
    <property type="entry name" value="HAD superfamily/HAD-like"/>
    <property type="match status" value="1"/>
</dbReference>
<keyword evidence="3" id="KW-0460">Magnesium</keyword>
<protein>
    <recommendedName>
        <fullName evidence="6">Phosphoglycolate phosphatase</fullName>
    </recommendedName>
</protein>
<dbReference type="AlphaFoldDB" id="A0A0F9VMI7"/>
<reference evidence="5" key="1">
    <citation type="journal article" date="2015" name="Nature">
        <title>Complex archaea that bridge the gap between prokaryotes and eukaryotes.</title>
        <authorList>
            <person name="Spang A."/>
            <person name="Saw J.H."/>
            <person name="Jorgensen S.L."/>
            <person name="Zaremba-Niedzwiedzka K."/>
            <person name="Martijn J."/>
            <person name="Lind A.E."/>
            <person name="van Eijk R."/>
            <person name="Schleper C."/>
            <person name="Guy L."/>
            <person name="Ettema T.J."/>
        </authorList>
    </citation>
    <scope>NUCLEOTIDE SEQUENCE</scope>
</reference>
<name>A0A0F9VMI7_9ZZZZ</name>
<dbReference type="SFLD" id="SFLDS00003">
    <property type="entry name" value="Haloacid_Dehalogenase"/>
    <property type="match status" value="1"/>
</dbReference>
<keyword evidence="4" id="KW-0119">Carbohydrate metabolism</keyword>
<dbReference type="InterPro" id="IPR023214">
    <property type="entry name" value="HAD_sf"/>
</dbReference>
<dbReference type="Pfam" id="PF13419">
    <property type="entry name" value="HAD_2"/>
    <property type="match status" value="1"/>
</dbReference>
<evidence type="ECO:0000256" key="1">
    <source>
        <dbReference type="ARBA" id="ARBA00022723"/>
    </source>
</evidence>
<dbReference type="PANTHER" id="PTHR43434:SF23">
    <property type="entry name" value="PHOSPHOGLYCOLATE PHOSPHATASE"/>
    <property type="match status" value="1"/>
</dbReference>
<dbReference type="EMBL" id="LAZR01000037">
    <property type="protein sequence ID" value="KKO01113.1"/>
    <property type="molecule type" value="Genomic_DNA"/>
</dbReference>
<dbReference type="GO" id="GO:0006281">
    <property type="term" value="P:DNA repair"/>
    <property type="evidence" value="ECO:0007669"/>
    <property type="project" value="TreeGrafter"/>
</dbReference>
<organism evidence="5">
    <name type="scientific">marine sediment metagenome</name>
    <dbReference type="NCBI Taxonomy" id="412755"/>
    <lineage>
        <taxon>unclassified sequences</taxon>
        <taxon>metagenomes</taxon>
        <taxon>ecological metagenomes</taxon>
    </lineage>
</organism>
<dbReference type="InterPro" id="IPR041492">
    <property type="entry name" value="HAD_2"/>
</dbReference>
<comment type="caution">
    <text evidence="5">The sequence shown here is derived from an EMBL/GenBank/DDBJ whole genome shotgun (WGS) entry which is preliminary data.</text>
</comment>
<keyword evidence="1" id="KW-0479">Metal-binding</keyword>
<dbReference type="InterPro" id="IPR050155">
    <property type="entry name" value="HAD-like_hydrolase_sf"/>
</dbReference>
<evidence type="ECO:0000256" key="3">
    <source>
        <dbReference type="ARBA" id="ARBA00022842"/>
    </source>
</evidence>
<dbReference type="InterPro" id="IPR023198">
    <property type="entry name" value="PGP-like_dom2"/>
</dbReference>
<proteinExistence type="predicted"/>
<dbReference type="GO" id="GO:0005829">
    <property type="term" value="C:cytosol"/>
    <property type="evidence" value="ECO:0007669"/>
    <property type="project" value="TreeGrafter"/>
</dbReference>
<dbReference type="InterPro" id="IPR006439">
    <property type="entry name" value="HAD-SF_hydro_IA"/>
</dbReference>
<dbReference type="Gene3D" id="1.10.150.240">
    <property type="entry name" value="Putative phosphatase, domain 2"/>
    <property type="match status" value="1"/>
</dbReference>
<evidence type="ECO:0000256" key="2">
    <source>
        <dbReference type="ARBA" id="ARBA00022801"/>
    </source>
</evidence>
<evidence type="ECO:0008006" key="6">
    <source>
        <dbReference type="Google" id="ProtNLM"/>
    </source>
</evidence>
<dbReference type="PANTHER" id="PTHR43434">
    <property type="entry name" value="PHOSPHOGLYCOLATE PHOSPHATASE"/>
    <property type="match status" value="1"/>
</dbReference>
<dbReference type="GO" id="GO:0046872">
    <property type="term" value="F:metal ion binding"/>
    <property type="evidence" value="ECO:0007669"/>
    <property type="project" value="UniProtKB-KW"/>
</dbReference>
<dbReference type="NCBIfam" id="TIGR01549">
    <property type="entry name" value="HAD-SF-IA-v1"/>
    <property type="match status" value="1"/>
</dbReference>
<keyword evidence="2" id="KW-0378">Hydrolase</keyword>
<dbReference type="SUPFAM" id="SSF56784">
    <property type="entry name" value="HAD-like"/>
    <property type="match status" value="1"/>
</dbReference>
<dbReference type="InterPro" id="IPR036412">
    <property type="entry name" value="HAD-like_sf"/>
</dbReference>
<sequence>MPIHAPQAILFDLDGTLVDTAPDLAQATNALRYHHGLAPLPFEVIRGQVSNGGSALVTLALGLDASSDEHSQAREFLLDAYEQAVAVHSRVFSPLDVWLKGWHGNRRPWGIVTNKPRRYTLPLLEALALQPGALLCADDLSVKKPAPEPLWEAARRLGVAPEQCWYIGDHVRDMQAARAAGMTAVAVGYGYISEEDNYQQWPADLWFEECQQLVDALGAFSQAPSETGHLV</sequence>
<dbReference type="SFLD" id="SFLDG01129">
    <property type="entry name" value="C1.5:_HAD__Beta-PGM__Phosphata"/>
    <property type="match status" value="1"/>
</dbReference>
<accession>A0A0F9VMI7</accession>
<evidence type="ECO:0000256" key="4">
    <source>
        <dbReference type="ARBA" id="ARBA00023277"/>
    </source>
</evidence>
<evidence type="ECO:0000313" key="5">
    <source>
        <dbReference type="EMBL" id="KKO01113.1"/>
    </source>
</evidence>
<dbReference type="GO" id="GO:0008967">
    <property type="term" value="F:phosphoglycolate phosphatase activity"/>
    <property type="evidence" value="ECO:0007669"/>
    <property type="project" value="TreeGrafter"/>
</dbReference>
<dbReference type="NCBIfam" id="TIGR01509">
    <property type="entry name" value="HAD-SF-IA-v3"/>
    <property type="match status" value="1"/>
</dbReference>
<gene>
    <name evidence="5" type="ORF">LCGC14_0120980</name>
</gene>